<keyword evidence="4" id="KW-1185">Reference proteome</keyword>
<sequence>MRLNWGTWLVGLVCVALFGAPVRDCPAQTASRLARIAASGALRVCIWPEYYGVSYRNPKSGRLSGLDVDMAAEFARDLGVDVRFVDSTFASLIDDIEKDHCDIAMMAVAITPQRAQRLAFSRPYLRSDVYAVTTRFNARVRSWSDIDRAGTRVAVAAGTYHEALMRERLKHAELVVIQPPATREAELEAGRVDVFMSDYPFTHKMRDDHDWVQVLAPATPFFPVSAAYAVKPGDKAWLKRVDEFVAAVRADGRLAAAARRYRLDPILDRD</sequence>
<dbReference type="PANTHER" id="PTHR35936:SF17">
    <property type="entry name" value="ARGININE-BINDING EXTRACELLULAR PROTEIN ARTP"/>
    <property type="match status" value="1"/>
</dbReference>
<dbReference type="Gene3D" id="3.40.190.10">
    <property type="entry name" value="Periplasmic binding protein-like II"/>
    <property type="match status" value="2"/>
</dbReference>
<dbReference type="PANTHER" id="PTHR35936">
    <property type="entry name" value="MEMBRANE-BOUND LYTIC MUREIN TRANSGLYCOSYLASE F"/>
    <property type="match status" value="1"/>
</dbReference>
<evidence type="ECO:0000313" key="3">
    <source>
        <dbReference type="EMBL" id="MBB4014140.1"/>
    </source>
</evidence>
<reference evidence="3 4" key="1">
    <citation type="submission" date="2020-08" db="EMBL/GenBank/DDBJ databases">
        <title>Genomic Encyclopedia of Type Strains, Phase IV (KMG-IV): sequencing the most valuable type-strain genomes for metagenomic binning, comparative biology and taxonomic classification.</title>
        <authorList>
            <person name="Goeker M."/>
        </authorList>
    </citation>
    <scope>NUCLEOTIDE SEQUENCE [LARGE SCALE GENOMIC DNA]</scope>
    <source>
        <strain evidence="3 4">DSM 106739</strain>
    </source>
</reference>
<keyword evidence="1" id="KW-0732">Signal</keyword>
<name>A0A840BMC0_9RHOO</name>
<dbReference type="EMBL" id="JACIET010000002">
    <property type="protein sequence ID" value="MBB4014140.1"/>
    <property type="molecule type" value="Genomic_DNA"/>
</dbReference>
<protein>
    <submittedName>
        <fullName evidence="3">ABC-type amino acid transport substrate-binding protein</fullName>
    </submittedName>
</protein>
<dbReference type="CDD" id="cd13530">
    <property type="entry name" value="PBP2_peptides_like"/>
    <property type="match status" value="1"/>
</dbReference>
<evidence type="ECO:0000259" key="2">
    <source>
        <dbReference type="SMART" id="SM00062"/>
    </source>
</evidence>
<dbReference type="SMART" id="SM00062">
    <property type="entry name" value="PBPb"/>
    <property type="match status" value="1"/>
</dbReference>
<dbReference type="InterPro" id="IPR001638">
    <property type="entry name" value="Solute-binding_3/MltF_N"/>
</dbReference>
<comment type="caution">
    <text evidence="3">The sequence shown here is derived from an EMBL/GenBank/DDBJ whole genome shotgun (WGS) entry which is preliminary data.</text>
</comment>
<proteinExistence type="predicted"/>
<dbReference type="Pfam" id="PF00497">
    <property type="entry name" value="SBP_bac_3"/>
    <property type="match status" value="1"/>
</dbReference>
<feature type="domain" description="Solute-binding protein family 3/N-terminal" evidence="2">
    <location>
        <begin position="41"/>
        <end position="265"/>
    </location>
</feature>
<gene>
    <name evidence="3" type="ORF">GGR36_003486</name>
</gene>
<organism evidence="3 4">
    <name type="scientific">Niveibacterium umoris</name>
    <dbReference type="NCBI Taxonomy" id="1193620"/>
    <lineage>
        <taxon>Bacteria</taxon>
        <taxon>Pseudomonadati</taxon>
        <taxon>Pseudomonadota</taxon>
        <taxon>Betaproteobacteria</taxon>
        <taxon>Rhodocyclales</taxon>
        <taxon>Rhodocyclaceae</taxon>
        <taxon>Niveibacterium</taxon>
    </lineage>
</organism>
<evidence type="ECO:0000313" key="4">
    <source>
        <dbReference type="Proteomes" id="UP000561045"/>
    </source>
</evidence>
<dbReference type="RefSeq" id="WP_183636028.1">
    <property type="nucleotide sequence ID" value="NZ_BAABLE010000005.1"/>
</dbReference>
<dbReference type="SUPFAM" id="SSF53850">
    <property type="entry name" value="Periplasmic binding protein-like II"/>
    <property type="match status" value="1"/>
</dbReference>
<evidence type="ECO:0000256" key="1">
    <source>
        <dbReference type="ARBA" id="ARBA00022729"/>
    </source>
</evidence>
<dbReference type="AlphaFoldDB" id="A0A840BMC0"/>
<dbReference type="Proteomes" id="UP000561045">
    <property type="component" value="Unassembled WGS sequence"/>
</dbReference>
<accession>A0A840BMC0</accession>